<reference evidence="1" key="1">
    <citation type="submission" date="2022-07" db="EMBL/GenBank/DDBJ databases">
        <authorList>
            <person name="Kouya T."/>
            <person name="Ishiyama Y."/>
        </authorList>
    </citation>
    <scope>NUCLEOTIDE SEQUENCE</scope>
    <source>
        <strain evidence="1">WR16-4</strain>
    </source>
</reference>
<protein>
    <submittedName>
        <fullName evidence="1">Uncharacterized protein</fullName>
    </submittedName>
</protein>
<evidence type="ECO:0000313" key="1">
    <source>
        <dbReference type="EMBL" id="GLB47347.1"/>
    </source>
</evidence>
<dbReference type="EMBL" id="BRPL01000002">
    <property type="protein sequence ID" value="GLB47347.1"/>
    <property type="molecule type" value="Genomic_DNA"/>
</dbReference>
<sequence length="202" mass="22888">MNSLYVKHKFFHCTLFLIALITFVTPIMYSSSIIHADEVNNTSNDSNTNIVSQDTYNKAISGLAIGLQKVYNINHKNNSNFSEEDAAKGLLEYSSTNSSLTNQNPYYISAFSAKNFGNCLFKKMGIYYAKSFVTNVFNKQVIRALKSHAWKVASAVIMNNIKHKLTKKIARILIKAIAKYVSPYFGWTSLAIWTGECLWRTR</sequence>
<evidence type="ECO:0000313" key="2">
    <source>
        <dbReference type="Proteomes" id="UP001144204"/>
    </source>
</evidence>
<keyword evidence="2" id="KW-1185">Reference proteome</keyword>
<dbReference type="AlphaFoldDB" id="A0A9W6ETF3"/>
<accession>A0A9W6ETF3</accession>
<dbReference type="RefSeq" id="WP_286136812.1">
    <property type="nucleotide sequence ID" value="NZ_BRPL01000002.1"/>
</dbReference>
<name>A0A9W6ETF3_9LACO</name>
<reference evidence="1" key="2">
    <citation type="journal article" date="2023" name="PLoS ONE">
        <title>Philodulcilactobacillus myokoensis gen. nov., sp. nov., a fructophilic, acidophilic, and agar-phobic lactic acid bacterium isolated from fermented vegetable extracts.</title>
        <authorList>
            <person name="Kouya T."/>
            <person name="Ishiyama Y."/>
            <person name="Ohashi S."/>
            <person name="Kumakubo R."/>
            <person name="Yamazaki T."/>
            <person name="Otaki T."/>
        </authorList>
    </citation>
    <scope>NUCLEOTIDE SEQUENCE</scope>
    <source>
        <strain evidence="1">WR16-4</strain>
    </source>
</reference>
<proteinExistence type="predicted"/>
<gene>
    <name evidence="1" type="ORF">WR164_13260</name>
</gene>
<comment type="caution">
    <text evidence="1">The sequence shown here is derived from an EMBL/GenBank/DDBJ whole genome shotgun (WGS) entry which is preliminary data.</text>
</comment>
<organism evidence="1 2">
    <name type="scientific">Philodulcilactobacillus myokoensis</name>
    <dbReference type="NCBI Taxonomy" id="2929573"/>
    <lineage>
        <taxon>Bacteria</taxon>
        <taxon>Bacillati</taxon>
        <taxon>Bacillota</taxon>
        <taxon>Bacilli</taxon>
        <taxon>Lactobacillales</taxon>
        <taxon>Lactobacillaceae</taxon>
        <taxon>Philodulcilactobacillus</taxon>
    </lineage>
</organism>
<dbReference type="Proteomes" id="UP001144204">
    <property type="component" value="Unassembled WGS sequence"/>
</dbReference>